<dbReference type="GO" id="GO:0003677">
    <property type="term" value="F:DNA binding"/>
    <property type="evidence" value="ECO:0007669"/>
    <property type="project" value="UniProtKB-KW"/>
</dbReference>
<organism evidence="6">
    <name type="scientific">Thermogemmatispora argillosa</name>
    <dbReference type="NCBI Taxonomy" id="2045280"/>
    <lineage>
        <taxon>Bacteria</taxon>
        <taxon>Bacillati</taxon>
        <taxon>Chloroflexota</taxon>
        <taxon>Ktedonobacteria</taxon>
        <taxon>Thermogemmatisporales</taxon>
        <taxon>Thermogemmatisporaceae</taxon>
        <taxon>Thermogemmatispora</taxon>
    </lineage>
</organism>
<dbReference type="SUPFAM" id="SSF64288">
    <property type="entry name" value="Chorismate lyase-like"/>
    <property type="match status" value="1"/>
</dbReference>
<feature type="domain" description="HTH gntR-type" evidence="5">
    <location>
        <begin position="12"/>
        <end position="80"/>
    </location>
</feature>
<dbReference type="FunFam" id="1.10.10.10:FF:000079">
    <property type="entry name" value="GntR family transcriptional regulator"/>
    <property type="match status" value="1"/>
</dbReference>
<dbReference type="PANTHER" id="PTHR44846:SF1">
    <property type="entry name" value="MANNOSYL-D-GLYCERATE TRANSPORT_METABOLISM SYSTEM REPRESSOR MNGR-RELATED"/>
    <property type="match status" value="1"/>
</dbReference>
<evidence type="ECO:0000256" key="2">
    <source>
        <dbReference type="ARBA" id="ARBA00023125"/>
    </source>
</evidence>
<evidence type="ECO:0000256" key="1">
    <source>
        <dbReference type="ARBA" id="ARBA00023015"/>
    </source>
</evidence>
<dbReference type="Gene3D" id="1.10.10.10">
    <property type="entry name" value="Winged helix-like DNA-binding domain superfamily/Winged helix DNA-binding domain"/>
    <property type="match status" value="1"/>
</dbReference>
<dbReference type="GO" id="GO:0045892">
    <property type="term" value="P:negative regulation of DNA-templated transcription"/>
    <property type="evidence" value="ECO:0007669"/>
    <property type="project" value="TreeGrafter"/>
</dbReference>
<gene>
    <name evidence="6" type="ORF">KTA_17650</name>
</gene>
<dbReference type="CDD" id="cd07377">
    <property type="entry name" value="WHTH_GntR"/>
    <property type="match status" value="1"/>
</dbReference>
<dbReference type="InterPro" id="IPR011663">
    <property type="entry name" value="UTRA"/>
</dbReference>
<name>A0A455T195_9CHLR</name>
<dbReference type="EMBL" id="AP019377">
    <property type="protein sequence ID" value="BBH93566.1"/>
    <property type="molecule type" value="Genomic_DNA"/>
</dbReference>
<dbReference type="AlphaFoldDB" id="A0A455T195"/>
<proteinExistence type="predicted"/>
<dbReference type="InterPro" id="IPR036388">
    <property type="entry name" value="WH-like_DNA-bd_sf"/>
</dbReference>
<keyword evidence="3" id="KW-0804">Transcription</keyword>
<protein>
    <submittedName>
        <fullName evidence="6">GntR family transcriptional regulator</fullName>
    </submittedName>
</protein>
<dbReference type="GO" id="GO:0003700">
    <property type="term" value="F:DNA-binding transcription factor activity"/>
    <property type="evidence" value="ECO:0007669"/>
    <property type="project" value="InterPro"/>
</dbReference>
<evidence type="ECO:0000313" key="6">
    <source>
        <dbReference type="EMBL" id="BBH93566.1"/>
    </source>
</evidence>
<dbReference type="InterPro" id="IPR036390">
    <property type="entry name" value="WH_DNA-bd_sf"/>
</dbReference>
<dbReference type="SMART" id="SM00345">
    <property type="entry name" value="HTH_GNTR"/>
    <property type="match status" value="1"/>
</dbReference>
<dbReference type="SUPFAM" id="SSF46785">
    <property type="entry name" value="Winged helix' DNA-binding domain"/>
    <property type="match status" value="1"/>
</dbReference>
<dbReference type="InterPro" id="IPR050679">
    <property type="entry name" value="Bact_HTH_transcr_reg"/>
</dbReference>
<keyword evidence="1" id="KW-0805">Transcription regulation</keyword>
<dbReference type="Gene3D" id="3.40.1410.10">
    <property type="entry name" value="Chorismate lyase-like"/>
    <property type="match status" value="1"/>
</dbReference>
<accession>A0A455T195</accession>
<evidence type="ECO:0000256" key="4">
    <source>
        <dbReference type="SAM" id="MobiDB-lite"/>
    </source>
</evidence>
<dbReference type="InterPro" id="IPR028978">
    <property type="entry name" value="Chorismate_lyase_/UTRA_dom_sf"/>
</dbReference>
<feature type="compositionally biased region" description="Basic and acidic residues" evidence="4">
    <location>
        <begin position="280"/>
        <end position="302"/>
    </location>
</feature>
<dbReference type="Pfam" id="PF00392">
    <property type="entry name" value="GntR"/>
    <property type="match status" value="1"/>
</dbReference>
<dbReference type="PANTHER" id="PTHR44846">
    <property type="entry name" value="MANNOSYL-D-GLYCERATE TRANSPORT/METABOLISM SYSTEM REPRESSOR MNGR-RELATED"/>
    <property type="match status" value="1"/>
</dbReference>
<dbReference type="PRINTS" id="PR00035">
    <property type="entry name" value="HTHGNTR"/>
</dbReference>
<dbReference type="PROSITE" id="PS50949">
    <property type="entry name" value="HTH_GNTR"/>
    <property type="match status" value="1"/>
</dbReference>
<dbReference type="Pfam" id="PF07702">
    <property type="entry name" value="UTRA"/>
    <property type="match status" value="1"/>
</dbReference>
<reference evidence="6" key="1">
    <citation type="submission" date="2018-12" db="EMBL/GenBank/DDBJ databases">
        <title>Novel natural products biosynthetic potential of the class Ktedonobacteria.</title>
        <authorList>
            <person name="Zheng Y."/>
            <person name="Saitou A."/>
            <person name="Wang C.M."/>
            <person name="Toyoda A."/>
            <person name="Minakuchi Y."/>
            <person name="Sekiguchi Y."/>
            <person name="Ueda K."/>
            <person name="Takano H."/>
            <person name="Sakai Y."/>
            <person name="Yokota A."/>
            <person name="Yabe S."/>
        </authorList>
    </citation>
    <scope>NUCLEOTIDE SEQUENCE</scope>
    <source>
        <strain evidence="6">A3-2</strain>
    </source>
</reference>
<feature type="region of interest" description="Disordered" evidence="4">
    <location>
        <begin position="246"/>
        <end position="302"/>
    </location>
</feature>
<keyword evidence="2" id="KW-0238">DNA-binding</keyword>
<evidence type="ECO:0000256" key="3">
    <source>
        <dbReference type="ARBA" id="ARBA00023163"/>
    </source>
</evidence>
<dbReference type="SMART" id="SM00866">
    <property type="entry name" value="UTRA"/>
    <property type="match status" value="1"/>
</dbReference>
<sequence length="302" mass="33863">MPTPQQLTPGPTPLYHQLKQILRGEIERGVYRPGDRLPTEQELMQTYGVSRITVRQALNELEDEGLVIRRHGKGTYVAEKRIEQSLVRLTDFVEDMELAGLEPSSRVLAFRRETASRAVATALGLREGEEVMRLDRLRLANGRPIAFDVTWLPMRFGVLLPEEELSRETIYHLLESRYGIPIEAGTFEITAANATPEQARLLEVSVGTALLLIRRLSCTGGNAPVYIQERYYRPDRVSYRLCLQRRSGTGGRPPTISELRPIFAEAEAGTSPSQGLRGRAHTEPGRTREETAEGREEGSSAQ</sequence>
<dbReference type="InterPro" id="IPR000524">
    <property type="entry name" value="Tscrpt_reg_HTH_GntR"/>
</dbReference>
<evidence type="ECO:0000259" key="5">
    <source>
        <dbReference type="PROSITE" id="PS50949"/>
    </source>
</evidence>